<reference evidence="13" key="1">
    <citation type="submission" date="2025-08" db="UniProtKB">
        <authorList>
            <consortium name="RefSeq"/>
        </authorList>
    </citation>
    <scope>IDENTIFICATION</scope>
</reference>
<evidence type="ECO:0000256" key="6">
    <source>
        <dbReference type="ARBA" id="ARBA00023295"/>
    </source>
</evidence>
<dbReference type="SUPFAM" id="SSF48208">
    <property type="entry name" value="Six-hairpin glycosidases"/>
    <property type="match status" value="1"/>
</dbReference>
<dbReference type="Gene3D" id="1.50.10.10">
    <property type="match status" value="1"/>
</dbReference>
<comment type="catalytic activity">
    <reaction evidence="1 10">
        <text>Endohydrolysis of (1-&gt;4)-beta-D-glucosidic linkages in cellulose, lichenin and cereal beta-D-glucans.</text>
        <dbReference type="EC" id="3.2.1.4"/>
    </reaction>
</comment>
<evidence type="ECO:0000256" key="2">
    <source>
        <dbReference type="ARBA" id="ARBA00007072"/>
    </source>
</evidence>
<feature type="active site" evidence="9">
    <location>
        <position position="473"/>
    </location>
</feature>
<evidence type="ECO:0000256" key="7">
    <source>
        <dbReference type="ARBA" id="ARBA00023326"/>
    </source>
</evidence>
<feature type="active site" evidence="9">
    <location>
        <position position="464"/>
    </location>
</feature>
<evidence type="ECO:0000256" key="10">
    <source>
        <dbReference type="RuleBase" id="RU361166"/>
    </source>
</evidence>
<keyword evidence="10" id="KW-0732">Signal</keyword>
<evidence type="ECO:0000259" key="11">
    <source>
        <dbReference type="Pfam" id="PF00759"/>
    </source>
</evidence>
<comment type="similarity">
    <text evidence="2 8 10">Belongs to the glycosyl hydrolase 9 (cellulase E) family.</text>
</comment>
<evidence type="ECO:0000313" key="12">
    <source>
        <dbReference type="Proteomes" id="UP000694918"/>
    </source>
</evidence>
<dbReference type="AlphaFoldDB" id="A0AAJ6Y9H6"/>
<keyword evidence="6 8" id="KW-0326">Glycosidase</keyword>
<dbReference type="InterPro" id="IPR008928">
    <property type="entry name" value="6-hairpin_glycosidase_sf"/>
</dbReference>
<dbReference type="KEGG" id="peu:105141764"/>
<accession>A0AAJ6Y9H6</accession>
<evidence type="ECO:0000256" key="9">
    <source>
        <dbReference type="PROSITE-ProRule" id="PRU10060"/>
    </source>
</evidence>
<keyword evidence="4 10" id="KW-0136">Cellulose degradation</keyword>
<keyword evidence="5 8" id="KW-0119">Carbohydrate metabolism</keyword>
<evidence type="ECO:0000256" key="1">
    <source>
        <dbReference type="ARBA" id="ARBA00000966"/>
    </source>
</evidence>
<dbReference type="GO" id="GO:0008810">
    <property type="term" value="F:cellulase activity"/>
    <property type="evidence" value="ECO:0007669"/>
    <property type="project" value="UniProtKB-EC"/>
</dbReference>
<dbReference type="PROSITE" id="PS00592">
    <property type="entry name" value="GH9_2"/>
    <property type="match status" value="1"/>
</dbReference>
<evidence type="ECO:0000256" key="8">
    <source>
        <dbReference type="PROSITE-ProRule" id="PRU10059"/>
    </source>
</evidence>
<dbReference type="InterPro" id="IPR012341">
    <property type="entry name" value="6hp_glycosidase-like_sf"/>
</dbReference>
<organism evidence="12 13">
    <name type="scientific">Populus euphratica</name>
    <name type="common">Euphrates poplar</name>
    <dbReference type="NCBI Taxonomy" id="75702"/>
    <lineage>
        <taxon>Eukaryota</taxon>
        <taxon>Viridiplantae</taxon>
        <taxon>Streptophyta</taxon>
        <taxon>Embryophyta</taxon>
        <taxon>Tracheophyta</taxon>
        <taxon>Spermatophyta</taxon>
        <taxon>Magnoliopsida</taxon>
        <taxon>eudicotyledons</taxon>
        <taxon>Gunneridae</taxon>
        <taxon>Pentapetalae</taxon>
        <taxon>rosids</taxon>
        <taxon>fabids</taxon>
        <taxon>Malpighiales</taxon>
        <taxon>Salicaceae</taxon>
        <taxon>Saliceae</taxon>
        <taxon>Populus</taxon>
    </lineage>
</organism>
<dbReference type="PROSITE" id="PS00698">
    <property type="entry name" value="GH9_3"/>
    <property type="match status" value="1"/>
</dbReference>
<keyword evidence="3 8" id="KW-0378">Hydrolase</keyword>
<evidence type="ECO:0000256" key="3">
    <source>
        <dbReference type="ARBA" id="ARBA00022801"/>
    </source>
</evidence>
<feature type="domain" description="Glycoside hydrolase family 9" evidence="11">
    <location>
        <begin position="30"/>
        <end position="486"/>
    </location>
</feature>
<feature type="signal peptide" evidence="10">
    <location>
        <begin position="1"/>
        <end position="25"/>
    </location>
</feature>
<dbReference type="RefSeq" id="XP_011047414.1">
    <property type="nucleotide sequence ID" value="XM_011049112.1"/>
</dbReference>
<dbReference type="InterPro" id="IPR001701">
    <property type="entry name" value="Glyco_hydro_9"/>
</dbReference>
<dbReference type="FunFam" id="1.50.10.10:FF:000020">
    <property type="entry name" value="Endoglucanase"/>
    <property type="match status" value="1"/>
</dbReference>
<protein>
    <recommendedName>
        <fullName evidence="10">Endoglucanase</fullName>
        <ecNumber evidence="10">3.2.1.4</ecNumber>
    </recommendedName>
</protein>
<dbReference type="Proteomes" id="UP000694918">
    <property type="component" value="Unplaced"/>
</dbReference>
<dbReference type="GO" id="GO:0030245">
    <property type="term" value="P:cellulose catabolic process"/>
    <property type="evidence" value="ECO:0007669"/>
    <property type="project" value="UniProtKB-KW"/>
</dbReference>
<dbReference type="EC" id="3.2.1.4" evidence="10"/>
<dbReference type="PANTHER" id="PTHR22298">
    <property type="entry name" value="ENDO-1,4-BETA-GLUCANASE"/>
    <property type="match status" value="1"/>
</dbReference>
<dbReference type="InterPro" id="IPR018221">
    <property type="entry name" value="Glyco_hydro_9_His_AS"/>
</dbReference>
<feature type="active site" evidence="8">
    <location>
        <position position="413"/>
    </location>
</feature>
<dbReference type="GeneID" id="105141764"/>
<evidence type="ECO:0000256" key="4">
    <source>
        <dbReference type="ARBA" id="ARBA00023001"/>
    </source>
</evidence>
<sequence>MNNLPPILYFLLLSTLLTQLPLSQSSYHEYQEALSKSILFFEGQRSGYLPQDQRVTWRANSGLSDGWTYNTELTGGYYDAGDNVKFGFPMAFTTTMLSWSVIEFGDLMPPNELRNSLVAIRWATDYLLKTVSQPNRIFVQVGDPHADHNCWERPEDMDTPRTVYAVDAPNPASDVAGETAAALAASSMAFRSSDPGYAETLLRNAIKAFKFADSYRGAYSDNSYIRDGACPFYCDFDGYQDELLWGAAWLRRASSDDTFLSYLQNNGKTLGADDNINEFGWDNKHAGLNVLVSKEVLEGNMYSLQSYKASADSFMCTLIPESSSSHIEYSPGGLIYKPGGSNLQHATTISFLLVAYANYLERTSQAVTCGNVNVGPYSLRQQAKRQVDYILGDNPMGLSYMVGYSDHYPQRIHHRGSSLPSVKDHPEFIACKEGSVYFNSSNPNPNVHVGAIVGGPSQDDSYDDNRDDFRKSEPTTYINAPFVGVLAYFAANPNFS</sequence>
<dbReference type="Pfam" id="PF00759">
    <property type="entry name" value="Glyco_hydro_9"/>
    <property type="match status" value="1"/>
</dbReference>
<keyword evidence="12" id="KW-1185">Reference proteome</keyword>
<gene>
    <name evidence="13" type="primary">LOC105141764</name>
</gene>
<feature type="chain" id="PRO_5042315296" description="Endoglucanase" evidence="10">
    <location>
        <begin position="26"/>
        <end position="496"/>
    </location>
</feature>
<proteinExistence type="inferred from homology"/>
<name>A0AAJ6Y9H6_POPEU</name>
<evidence type="ECO:0000313" key="13">
    <source>
        <dbReference type="RefSeq" id="XP_011047414.1"/>
    </source>
</evidence>
<evidence type="ECO:0000256" key="5">
    <source>
        <dbReference type="ARBA" id="ARBA00023277"/>
    </source>
</evidence>
<dbReference type="InterPro" id="IPR033126">
    <property type="entry name" value="Glyco_hydro_9_Asp/Glu_AS"/>
</dbReference>
<keyword evidence="7 8" id="KW-0624">Polysaccharide degradation</keyword>